<dbReference type="Gene3D" id="3.90.25.10">
    <property type="entry name" value="UDP-galactose 4-epimerase, domain 1"/>
    <property type="match status" value="1"/>
</dbReference>
<dbReference type="Pfam" id="PF05368">
    <property type="entry name" value="NmrA"/>
    <property type="match status" value="1"/>
</dbReference>
<dbReference type="GO" id="GO:0016491">
    <property type="term" value="F:oxidoreductase activity"/>
    <property type="evidence" value="ECO:0007669"/>
    <property type="project" value="UniProtKB-KW"/>
</dbReference>
<protein>
    <submittedName>
        <fullName evidence="5">Nad-binding protein</fullName>
    </submittedName>
</protein>
<sequence length="312" mass="34784">MTISTEPSAPLIVVVGATGLQGDSVINNLAASAKPYRMRGLTRDPMKPTSKALAERGVKIVACNLSVENVAGIEDAFRNATYVFVFKIVTNFWEHFDQGRETAEGKVMVTSAKKAGVKLLLLSTEPNATKASGGKITKLYHFDSKAFIADHAREIGVPFVEIEAAGHTLLKMGPTFVKGAWAPDTKMPLIDTYHDFGRFSQWAIESEEFNKGGGKVIFAYAEWMDMAKQTQVLSQVTGKDISYQQITEEESRSLMANAAMPPHVIDDMIDLFRFHEQAWEATYVHNNRKNLARQPRTFKEYCQTEDWSYVMG</sequence>
<proteinExistence type="inferred from homology"/>
<evidence type="ECO:0000313" key="6">
    <source>
        <dbReference type="Proteomes" id="UP000076584"/>
    </source>
</evidence>
<feature type="domain" description="NmrA-like" evidence="4">
    <location>
        <begin position="11"/>
        <end position="301"/>
    </location>
</feature>
<dbReference type="InterPro" id="IPR036291">
    <property type="entry name" value="NAD(P)-bd_dom_sf"/>
</dbReference>
<evidence type="ECO:0000256" key="2">
    <source>
        <dbReference type="ARBA" id="ARBA00022857"/>
    </source>
</evidence>
<comment type="similarity">
    <text evidence="1">Belongs to the NmrA-type oxidoreductase family.</text>
</comment>
<dbReference type="STRING" id="1573173.A0A166QCY9"/>
<dbReference type="PANTHER" id="PTHR42748">
    <property type="entry name" value="NITROGEN METABOLITE REPRESSION PROTEIN NMRA FAMILY MEMBER"/>
    <property type="match status" value="1"/>
</dbReference>
<reference evidence="5 6" key="1">
    <citation type="submission" date="2015-06" db="EMBL/GenBank/DDBJ databases">
        <title>Survival trade-offs in plant roots during colonization by closely related pathogenic and mutualistic fungi.</title>
        <authorList>
            <person name="Hacquard S."/>
            <person name="Kracher B."/>
            <person name="Hiruma K."/>
            <person name="Weinman A."/>
            <person name="Muench P."/>
            <person name="Garrido Oter R."/>
            <person name="Ver Loren van Themaat E."/>
            <person name="Dallerey J.-F."/>
            <person name="Damm U."/>
            <person name="Henrissat B."/>
            <person name="Lespinet O."/>
            <person name="Thon M."/>
            <person name="Kemen E."/>
            <person name="McHardy A.C."/>
            <person name="Schulze-Lefert P."/>
            <person name="O'Connell R.J."/>
        </authorList>
    </citation>
    <scope>NUCLEOTIDE SEQUENCE [LARGE SCALE GENOMIC DNA]</scope>
    <source>
        <strain evidence="5 6">MAFF 238704</strain>
    </source>
</reference>
<organism evidence="5 6">
    <name type="scientific">Colletotrichum incanum</name>
    <name type="common">Soybean anthracnose fungus</name>
    <dbReference type="NCBI Taxonomy" id="1573173"/>
    <lineage>
        <taxon>Eukaryota</taxon>
        <taxon>Fungi</taxon>
        <taxon>Dikarya</taxon>
        <taxon>Ascomycota</taxon>
        <taxon>Pezizomycotina</taxon>
        <taxon>Sordariomycetes</taxon>
        <taxon>Hypocreomycetidae</taxon>
        <taxon>Glomerellales</taxon>
        <taxon>Glomerellaceae</taxon>
        <taxon>Colletotrichum</taxon>
        <taxon>Colletotrichum spaethianum species complex</taxon>
    </lineage>
</organism>
<dbReference type="InterPro" id="IPR008030">
    <property type="entry name" value="NmrA-like"/>
</dbReference>
<keyword evidence="3" id="KW-0560">Oxidoreductase</keyword>
<dbReference type="AlphaFoldDB" id="A0A166QCY9"/>
<keyword evidence="6" id="KW-1185">Reference proteome</keyword>
<dbReference type="SUPFAM" id="SSF51735">
    <property type="entry name" value="NAD(P)-binding Rossmann-fold domains"/>
    <property type="match status" value="1"/>
</dbReference>
<keyword evidence="2" id="KW-0521">NADP</keyword>
<evidence type="ECO:0000256" key="1">
    <source>
        <dbReference type="ARBA" id="ARBA00006328"/>
    </source>
</evidence>
<dbReference type="EMBL" id="LFIW01002528">
    <property type="protein sequence ID" value="KZL67775.1"/>
    <property type="molecule type" value="Genomic_DNA"/>
</dbReference>
<dbReference type="Gene3D" id="3.40.50.720">
    <property type="entry name" value="NAD(P)-binding Rossmann-like Domain"/>
    <property type="match status" value="1"/>
</dbReference>
<dbReference type="InterPro" id="IPR051164">
    <property type="entry name" value="NmrA-like_oxidored"/>
</dbReference>
<evidence type="ECO:0000256" key="3">
    <source>
        <dbReference type="ARBA" id="ARBA00023002"/>
    </source>
</evidence>
<dbReference type="GO" id="GO:0005634">
    <property type="term" value="C:nucleus"/>
    <property type="evidence" value="ECO:0007669"/>
    <property type="project" value="TreeGrafter"/>
</dbReference>
<comment type="caution">
    <text evidence="5">The sequence shown here is derived from an EMBL/GenBank/DDBJ whole genome shotgun (WGS) entry which is preliminary data.</text>
</comment>
<dbReference type="Proteomes" id="UP000076584">
    <property type="component" value="Unassembled WGS sequence"/>
</dbReference>
<dbReference type="PANTHER" id="PTHR42748:SF30">
    <property type="entry name" value="NMRA-LIKE DOMAIN-CONTAINING PROTEIN"/>
    <property type="match status" value="1"/>
</dbReference>
<gene>
    <name evidence="5" type="ORF">CI238_08272</name>
</gene>
<evidence type="ECO:0000259" key="4">
    <source>
        <dbReference type="Pfam" id="PF05368"/>
    </source>
</evidence>
<accession>A0A166QCY9</accession>
<name>A0A166QCY9_COLIC</name>
<evidence type="ECO:0000313" key="5">
    <source>
        <dbReference type="EMBL" id="KZL67775.1"/>
    </source>
</evidence>